<gene>
    <name evidence="2" type="ORF">SAMN04488036_1034</name>
</gene>
<dbReference type="GO" id="GO:0046677">
    <property type="term" value="P:response to antibiotic"/>
    <property type="evidence" value="ECO:0007669"/>
    <property type="project" value="TreeGrafter"/>
</dbReference>
<evidence type="ECO:0000313" key="3">
    <source>
        <dbReference type="Proteomes" id="UP000198851"/>
    </source>
</evidence>
<dbReference type="STRING" id="1280847.SAMN04488036_1034"/>
<sequence length="276" mass="30541">MRKKLRRAALFMALLCAPLAHAQNSDLGEFSAKGNGIVVPAKSWDVSAAAENQIETVHFIEGQMVKQGDLLVTFDQVFKQWDARIAELDHIQALSDLELARADLARMEKLGATSVPEVHIIEARARVKSTEAHVEITDLNAQKAKALSDLQLIYAPFDGQMSAPRFRDNANVVAESPEIGTLYQLDPIHVRVEGTFERHEARILAGETHDSVMEGLVLELELPSGTAFPHQGRLVATPFEFDPETGIGYSIAEFPNPEFLLRPGMKVQVTSYEKEN</sequence>
<dbReference type="Gene3D" id="1.10.287.470">
    <property type="entry name" value="Helix hairpin bin"/>
    <property type="match status" value="1"/>
</dbReference>
<keyword evidence="3" id="KW-1185">Reference proteome</keyword>
<organism evidence="2 3">
    <name type="scientific">Shimia haliotis</name>
    <dbReference type="NCBI Taxonomy" id="1280847"/>
    <lineage>
        <taxon>Bacteria</taxon>
        <taxon>Pseudomonadati</taxon>
        <taxon>Pseudomonadota</taxon>
        <taxon>Alphaproteobacteria</taxon>
        <taxon>Rhodobacterales</taxon>
        <taxon>Roseobacteraceae</taxon>
    </lineage>
</organism>
<dbReference type="RefSeq" id="WP_139216167.1">
    <property type="nucleotide sequence ID" value="NZ_FOSZ01000003.1"/>
</dbReference>
<dbReference type="SUPFAM" id="SSF111369">
    <property type="entry name" value="HlyD-like secretion proteins"/>
    <property type="match status" value="1"/>
</dbReference>
<proteinExistence type="predicted"/>
<evidence type="ECO:0000313" key="2">
    <source>
        <dbReference type="EMBL" id="SFK89906.1"/>
    </source>
</evidence>
<feature type="signal peptide" evidence="1">
    <location>
        <begin position="1"/>
        <end position="22"/>
    </location>
</feature>
<dbReference type="EMBL" id="FOSZ01000003">
    <property type="protein sequence ID" value="SFK89906.1"/>
    <property type="molecule type" value="Genomic_DNA"/>
</dbReference>
<evidence type="ECO:0000256" key="1">
    <source>
        <dbReference type="SAM" id="SignalP"/>
    </source>
</evidence>
<reference evidence="3" key="1">
    <citation type="submission" date="2016-10" db="EMBL/GenBank/DDBJ databases">
        <authorList>
            <person name="Varghese N."/>
            <person name="Submissions S."/>
        </authorList>
    </citation>
    <scope>NUCLEOTIDE SEQUENCE [LARGE SCALE GENOMIC DNA]</scope>
    <source>
        <strain evidence="3">DSM 28453</strain>
    </source>
</reference>
<dbReference type="AlphaFoldDB" id="A0A1I4DCR7"/>
<protein>
    <submittedName>
        <fullName evidence="2">Membrane fusion protein, multidrug efflux system</fullName>
    </submittedName>
</protein>
<name>A0A1I4DCR7_9RHOB</name>
<dbReference type="Gene3D" id="2.40.50.100">
    <property type="match status" value="1"/>
</dbReference>
<dbReference type="OrthoDB" id="7811737at2"/>
<dbReference type="GO" id="GO:0005886">
    <property type="term" value="C:plasma membrane"/>
    <property type="evidence" value="ECO:0007669"/>
    <property type="project" value="TreeGrafter"/>
</dbReference>
<accession>A0A1I4DCR7</accession>
<feature type="chain" id="PRO_5011566978" evidence="1">
    <location>
        <begin position="23"/>
        <end position="276"/>
    </location>
</feature>
<dbReference type="Proteomes" id="UP000198851">
    <property type="component" value="Unassembled WGS sequence"/>
</dbReference>
<keyword evidence="1" id="KW-0732">Signal</keyword>
<dbReference type="PANTHER" id="PTHR30158">
    <property type="entry name" value="ACRA/E-RELATED COMPONENT OF DRUG EFFLUX TRANSPORTER"/>
    <property type="match status" value="1"/>
</dbReference>
<dbReference type="Gene3D" id="2.40.30.170">
    <property type="match status" value="1"/>
</dbReference>